<dbReference type="KEGG" id="masz:C9I28_16800"/>
<name>A0A2R4CCA1_9BURK</name>
<dbReference type="EMBL" id="CP028324">
    <property type="protein sequence ID" value="AVR97118.1"/>
    <property type="molecule type" value="Genomic_DNA"/>
</dbReference>
<accession>A0A2R4CCA1</accession>
<evidence type="ECO:0000313" key="2">
    <source>
        <dbReference type="Proteomes" id="UP000240505"/>
    </source>
</evidence>
<keyword evidence="2" id="KW-1185">Reference proteome</keyword>
<dbReference type="OrthoDB" id="9762853at2"/>
<evidence type="ECO:0000313" key="1">
    <source>
        <dbReference type="EMBL" id="AVR97118.1"/>
    </source>
</evidence>
<sequence>MSMREGLAQQERLPAALAPHYIDVDELTPAQLMTLALQYAGMVRFAEAGPAATWSAPGATTSPTTRRR</sequence>
<dbReference type="Proteomes" id="UP000240505">
    <property type="component" value="Chromosome"/>
</dbReference>
<gene>
    <name evidence="1" type="ORF">C9I28_16800</name>
</gene>
<protein>
    <submittedName>
        <fullName evidence="1">Uncharacterized protein</fullName>
    </submittedName>
</protein>
<dbReference type="AlphaFoldDB" id="A0A2R4CCA1"/>
<reference evidence="1 2" key="1">
    <citation type="submission" date="2018-03" db="EMBL/GenBank/DDBJ databases">
        <title>Massilia armeniaca sp. nov., isolated from desert soil.</title>
        <authorList>
            <person name="Huang H."/>
            <person name="Ren M."/>
        </authorList>
    </citation>
    <scope>NUCLEOTIDE SEQUENCE [LARGE SCALE GENOMIC DNA]</scope>
    <source>
        <strain evidence="1 2">ZMN-3</strain>
    </source>
</reference>
<proteinExistence type="predicted"/>
<organism evidence="1 2">
    <name type="scientific">Pseudoduganella armeniaca</name>
    <dbReference type="NCBI Taxonomy" id="2072590"/>
    <lineage>
        <taxon>Bacteria</taxon>
        <taxon>Pseudomonadati</taxon>
        <taxon>Pseudomonadota</taxon>
        <taxon>Betaproteobacteria</taxon>
        <taxon>Burkholderiales</taxon>
        <taxon>Oxalobacteraceae</taxon>
        <taxon>Telluria group</taxon>
        <taxon>Pseudoduganella</taxon>
    </lineage>
</organism>
<dbReference type="RefSeq" id="WP_107142467.1">
    <property type="nucleotide sequence ID" value="NZ_CP028324.1"/>
</dbReference>